<protein>
    <submittedName>
        <fullName evidence="1">Uncharacterized protein</fullName>
    </submittedName>
</protein>
<evidence type="ECO:0000313" key="1">
    <source>
        <dbReference type="EMBL" id="MBX65444.1"/>
    </source>
</evidence>
<dbReference type="EMBL" id="GGEC01084960">
    <property type="protein sequence ID" value="MBX65444.1"/>
    <property type="molecule type" value="Transcribed_RNA"/>
</dbReference>
<name>A0A2P2QEW0_RHIMU</name>
<accession>A0A2P2QEW0</accession>
<sequence length="39" mass="4356">MSLKTCSDQKLMANFNFYGTSSTKQQYIMNISLSTTSGQ</sequence>
<organism evidence="1">
    <name type="scientific">Rhizophora mucronata</name>
    <name type="common">Asiatic mangrove</name>
    <dbReference type="NCBI Taxonomy" id="61149"/>
    <lineage>
        <taxon>Eukaryota</taxon>
        <taxon>Viridiplantae</taxon>
        <taxon>Streptophyta</taxon>
        <taxon>Embryophyta</taxon>
        <taxon>Tracheophyta</taxon>
        <taxon>Spermatophyta</taxon>
        <taxon>Magnoliopsida</taxon>
        <taxon>eudicotyledons</taxon>
        <taxon>Gunneridae</taxon>
        <taxon>Pentapetalae</taxon>
        <taxon>rosids</taxon>
        <taxon>fabids</taxon>
        <taxon>Malpighiales</taxon>
        <taxon>Rhizophoraceae</taxon>
        <taxon>Rhizophora</taxon>
    </lineage>
</organism>
<proteinExistence type="predicted"/>
<reference evidence="1" key="1">
    <citation type="submission" date="2018-02" db="EMBL/GenBank/DDBJ databases">
        <title>Rhizophora mucronata_Transcriptome.</title>
        <authorList>
            <person name="Meera S.P."/>
            <person name="Sreeshan A."/>
            <person name="Augustine A."/>
        </authorList>
    </citation>
    <scope>NUCLEOTIDE SEQUENCE</scope>
    <source>
        <tissue evidence="1">Leaf</tissue>
    </source>
</reference>
<dbReference type="AlphaFoldDB" id="A0A2P2QEW0"/>